<evidence type="ECO:0000313" key="2">
    <source>
        <dbReference type="EMBL" id="PFG56937.1"/>
    </source>
</evidence>
<proteinExistence type="predicted"/>
<evidence type="ECO:0000259" key="1">
    <source>
        <dbReference type="Pfam" id="PF13349"/>
    </source>
</evidence>
<dbReference type="InterPro" id="IPR025164">
    <property type="entry name" value="Toastrack_DUF4097"/>
</dbReference>
<dbReference type="EMBL" id="PDJK01000001">
    <property type="protein sequence ID" value="PFG56937.1"/>
    <property type="molecule type" value="Genomic_DNA"/>
</dbReference>
<dbReference type="Proteomes" id="UP000243542">
    <property type="component" value="Unassembled WGS sequence"/>
</dbReference>
<gene>
    <name evidence="2" type="ORF">ATK36_0473</name>
</gene>
<dbReference type="AlphaFoldDB" id="A0A2A9FZN4"/>
<reference evidence="2 3" key="1">
    <citation type="submission" date="2017-10" db="EMBL/GenBank/DDBJ databases">
        <title>Sequencing the genomes of 1000 actinobacteria strains.</title>
        <authorList>
            <person name="Klenk H.-P."/>
        </authorList>
    </citation>
    <scope>NUCLEOTIDE SEQUENCE [LARGE SCALE GENOMIC DNA]</scope>
    <source>
        <strain evidence="2 3">DSM 46092</strain>
    </source>
</reference>
<sequence length="275" mass="27140">MSINERTETHPAPGPIELAVSADVATVEVHAAEDHRTARVVLAPAVPGDAGAARLIEATSIESRGDRLTVTIPRTPGGGGSTTVVRGSGNVVISGGVLTGEVVGLVLGGAQDGATIVNGQVITGSGTTVIGSADGGVRVVATVPPGSRVTLTGQAPALTTTGPLARVESDTISGRVDIAAAEVVSARTTSGAIRIGACGEVRARSVSGAVRIRELAGTATVKTTSGAATVTAVADSAVTAQTVSGDIDLSAPRGVEIDASTRSVSGRTSNRRWSA</sequence>
<dbReference type="Pfam" id="PF13349">
    <property type="entry name" value="DUF4097"/>
    <property type="match status" value="1"/>
</dbReference>
<name>A0A2A9FZN4_9PSEU</name>
<comment type="caution">
    <text evidence="2">The sequence shown here is derived from an EMBL/GenBank/DDBJ whole genome shotgun (WGS) entry which is preliminary data.</text>
</comment>
<accession>A0A2A9FZN4</accession>
<keyword evidence="3" id="KW-1185">Reference proteome</keyword>
<dbReference type="RefSeq" id="WP_098509610.1">
    <property type="nucleotide sequence ID" value="NZ_JBIAKZ010000007.1"/>
</dbReference>
<evidence type="ECO:0000313" key="3">
    <source>
        <dbReference type="Proteomes" id="UP000243542"/>
    </source>
</evidence>
<organism evidence="2 3">
    <name type="scientific">Amycolatopsis sulphurea</name>
    <dbReference type="NCBI Taxonomy" id="76022"/>
    <lineage>
        <taxon>Bacteria</taxon>
        <taxon>Bacillati</taxon>
        <taxon>Actinomycetota</taxon>
        <taxon>Actinomycetes</taxon>
        <taxon>Pseudonocardiales</taxon>
        <taxon>Pseudonocardiaceae</taxon>
        <taxon>Amycolatopsis</taxon>
    </lineage>
</organism>
<feature type="domain" description="DUF4097" evidence="1">
    <location>
        <begin position="63"/>
        <end position="265"/>
    </location>
</feature>
<protein>
    <recommendedName>
        <fullName evidence="1">DUF4097 domain-containing protein</fullName>
    </recommendedName>
</protein>